<comment type="cofactor">
    <cofactor evidence="7">
        <name>heme</name>
        <dbReference type="ChEBI" id="CHEBI:30413"/>
    </cofactor>
</comment>
<reference evidence="9 10" key="1">
    <citation type="submission" date="2023-08" db="EMBL/GenBank/DDBJ databases">
        <title>Black Yeasts Isolated from many extreme environments.</title>
        <authorList>
            <person name="Coleine C."/>
            <person name="Stajich J.E."/>
            <person name="Selbmann L."/>
        </authorList>
    </citation>
    <scope>NUCLEOTIDE SEQUENCE [LARGE SCALE GENOMIC DNA]</scope>
    <source>
        <strain evidence="9 10">CCFEE 5792</strain>
    </source>
</reference>
<evidence type="ECO:0000256" key="1">
    <source>
        <dbReference type="ARBA" id="ARBA00010617"/>
    </source>
</evidence>
<keyword evidence="2 7" id="KW-0349">Heme</keyword>
<keyword evidence="5 7" id="KW-0408">Iron</keyword>
<dbReference type="PRINTS" id="PR00463">
    <property type="entry name" value="EP450I"/>
</dbReference>
<name>A0AAV9NU63_9EURO</name>
<evidence type="ECO:0000256" key="4">
    <source>
        <dbReference type="ARBA" id="ARBA00023002"/>
    </source>
</evidence>
<dbReference type="AlphaFoldDB" id="A0AAV9NU63"/>
<dbReference type="GO" id="GO:0020037">
    <property type="term" value="F:heme binding"/>
    <property type="evidence" value="ECO:0007669"/>
    <property type="project" value="InterPro"/>
</dbReference>
<dbReference type="GeneID" id="89969329"/>
<dbReference type="PANTHER" id="PTHR24291">
    <property type="entry name" value="CYTOCHROME P450 FAMILY 4"/>
    <property type="match status" value="1"/>
</dbReference>
<evidence type="ECO:0008006" key="11">
    <source>
        <dbReference type="Google" id="ProtNLM"/>
    </source>
</evidence>
<evidence type="ECO:0000313" key="10">
    <source>
        <dbReference type="Proteomes" id="UP001358417"/>
    </source>
</evidence>
<protein>
    <recommendedName>
        <fullName evidence="11">Cytochrome P450</fullName>
    </recommendedName>
</protein>
<feature type="region of interest" description="Disordered" evidence="8">
    <location>
        <begin position="262"/>
        <end position="284"/>
    </location>
</feature>
<accession>A0AAV9NU63</accession>
<evidence type="ECO:0000256" key="6">
    <source>
        <dbReference type="ARBA" id="ARBA00023033"/>
    </source>
</evidence>
<gene>
    <name evidence="9" type="ORF">LTR84_001107</name>
</gene>
<proteinExistence type="inferred from homology"/>
<dbReference type="InterPro" id="IPR001128">
    <property type="entry name" value="Cyt_P450"/>
</dbReference>
<organism evidence="9 10">
    <name type="scientific">Exophiala bonariae</name>
    <dbReference type="NCBI Taxonomy" id="1690606"/>
    <lineage>
        <taxon>Eukaryota</taxon>
        <taxon>Fungi</taxon>
        <taxon>Dikarya</taxon>
        <taxon>Ascomycota</taxon>
        <taxon>Pezizomycotina</taxon>
        <taxon>Eurotiomycetes</taxon>
        <taxon>Chaetothyriomycetidae</taxon>
        <taxon>Chaetothyriales</taxon>
        <taxon>Herpotrichiellaceae</taxon>
        <taxon>Exophiala</taxon>
    </lineage>
</organism>
<keyword evidence="10" id="KW-1185">Reference proteome</keyword>
<dbReference type="SUPFAM" id="SSF48264">
    <property type="entry name" value="Cytochrome P450"/>
    <property type="match status" value="1"/>
</dbReference>
<dbReference type="Gene3D" id="1.10.630.10">
    <property type="entry name" value="Cytochrome P450"/>
    <property type="match status" value="1"/>
</dbReference>
<dbReference type="Pfam" id="PF00067">
    <property type="entry name" value="p450"/>
    <property type="match status" value="1"/>
</dbReference>
<evidence type="ECO:0000256" key="2">
    <source>
        <dbReference type="ARBA" id="ARBA00022617"/>
    </source>
</evidence>
<feature type="binding site" description="axial binding residue" evidence="7">
    <location>
        <position position="492"/>
    </location>
    <ligand>
        <name>heme</name>
        <dbReference type="ChEBI" id="CHEBI:30413"/>
    </ligand>
    <ligandPart>
        <name>Fe</name>
        <dbReference type="ChEBI" id="CHEBI:18248"/>
    </ligandPart>
</feature>
<dbReference type="Proteomes" id="UP001358417">
    <property type="component" value="Unassembled WGS sequence"/>
</dbReference>
<dbReference type="RefSeq" id="XP_064712593.1">
    <property type="nucleotide sequence ID" value="XM_064844733.1"/>
</dbReference>
<dbReference type="GO" id="GO:0016705">
    <property type="term" value="F:oxidoreductase activity, acting on paired donors, with incorporation or reduction of molecular oxygen"/>
    <property type="evidence" value="ECO:0007669"/>
    <property type="project" value="InterPro"/>
</dbReference>
<dbReference type="GO" id="GO:0004497">
    <property type="term" value="F:monooxygenase activity"/>
    <property type="evidence" value="ECO:0007669"/>
    <property type="project" value="UniProtKB-KW"/>
</dbReference>
<dbReference type="PRINTS" id="PR00385">
    <property type="entry name" value="P450"/>
</dbReference>
<keyword evidence="6" id="KW-0503">Monooxygenase</keyword>
<dbReference type="InterPro" id="IPR050196">
    <property type="entry name" value="Cytochrome_P450_Monoox"/>
</dbReference>
<evidence type="ECO:0000256" key="5">
    <source>
        <dbReference type="ARBA" id="ARBA00023004"/>
    </source>
</evidence>
<comment type="caution">
    <text evidence="9">The sequence shown here is derived from an EMBL/GenBank/DDBJ whole genome shotgun (WGS) entry which is preliminary data.</text>
</comment>
<sequence length="579" mass="65372">MWRSVLAVLALAGAGVAYFINLLLTKRRRLDGLPQPPSSRIWGHLQLAGQCQSLFPPKVHVQNWIHYIQKKHNLGDVFYIDWWPFGPQWVFIADPELASKYITTGQSLPKSLLTSGYVDRLLGKDNMVCIEGQKWKMLRSIFNPGFSASHLMSLVPYMLDSSLVFVNACRKKADTNELFQMDRLATRYAIDIIGKITMDTDFNSQTSPHPIVETFRNQINLLPITSVSRFEDLNPIRPILLWFNTRKLNSLIGQEVDKRIAARNLPGQTNGDKKKPSSTKSRSRSVLDLALDAYENDHLTNLTGKAQSRDFSTSFRATLVDTLKTFIFAGHDTTSATISYTLYLLHLHPQVQKKATAELESVYGTNCTPESIAAEIRTQPHSINKLEYLGAIIKETLRLFPPASTLRAILSEDGVKDFFLPDPKTNQSYPMRGFDIWPIAHLIHRNEAYFPEPVKFIPERFLPSETPFPDAKLFTPAGKDAWRPFEKGPRNCIGQELAMMEIKIVLACVVGEVDFTAEFDGRKIDSWTSVETVDEFADGRPGVERMTIEGHYAYQVLSGAANPAGAMPGRLRLRERRGK</sequence>
<keyword evidence="4" id="KW-0560">Oxidoreductase</keyword>
<comment type="similarity">
    <text evidence="1">Belongs to the cytochrome P450 family.</text>
</comment>
<dbReference type="InterPro" id="IPR002401">
    <property type="entry name" value="Cyt_P450_E_grp-I"/>
</dbReference>
<dbReference type="GO" id="GO:0005506">
    <property type="term" value="F:iron ion binding"/>
    <property type="evidence" value="ECO:0007669"/>
    <property type="project" value="InterPro"/>
</dbReference>
<dbReference type="InterPro" id="IPR036396">
    <property type="entry name" value="Cyt_P450_sf"/>
</dbReference>
<evidence type="ECO:0000313" key="9">
    <source>
        <dbReference type="EMBL" id="KAK5065269.1"/>
    </source>
</evidence>
<keyword evidence="3 7" id="KW-0479">Metal-binding</keyword>
<evidence type="ECO:0000256" key="7">
    <source>
        <dbReference type="PIRSR" id="PIRSR602401-1"/>
    </source>
</evidence>
<dbReference type="PANTHER" id="PTHR24291:SF50">
    <property type="entry name" value="BIFUNCTIONAL ALBAFLAVENONE MONOOXYGENASE_TERPENE SYNTHASE"/>
    <property type="match status" value="1"/>
</dbReference>
<dbReference type="EMBL" id="JAVRRD010000001">
    <property type="protein sequence ID" value="KAK5065269.1"/>
    <property type="molecule type" value="Genomic_DNA"/>
</dbReference>
<evidence type="ECO:0000256" key="3">
    <source>
        <dbReference type="ARBA" id="ARBA00022723"/>
    </source>
</evidence>
<evidence type="ECO:0000256" key="8">
    <source>
        <dbReference type="SAM" id="MobiDB-lite"/>
    </source>
</evidence>
<dbReference type="CDD" id="cd11051">
    <property type="entry name" value="CYP59-like"/>
    <property type="match status" value="1"/>
</dbReference>